<evidence type="ECO:0000256" key="1">
    <source>
        <dbReference type="ARBA" id="ARBA00004141"/>
    </source>
</evidence>
<proteinExistence type="predicted"/>
<evidence type="ECO:0000256" key="3">
    <source>
        <dbReference type="ARBA" id="ARBA00022989"/>
    </source>
</evidence>
<keyword evidence="7" id="KW-1185">Reference proteome</keyword>
<evidence type="ECO:0000256" key="4">
    <source>
        <dbReference type="ARBA" id="ARBA00023136"/>
    </source>
</evidence>
<feature type="transmembrane region" description="Helical" evidence="5">
    <location>
        <begin position="57"/>
        <end position="79"/>
    </location>
</feature>
<comment type="subcellular location">
    <subcellularLocation>
        <location evidence="1">Membrane</location>
        <topology evidence="1">Multi-pass membrane protein</topology>
    </subcellularLocation>
</comment>
<evidence type="ECO:0000256" key="5">
    <source>
        <dbReference type="SAM" id="Phobius"/>
    </source>
</evidence>
<comment type="caution">
    <text evidence="6">The sequence shown here is derived from an EMBL/GenBank/DDBJ whole genome shotgun (WGS) entry which is preliminary data.</text>
</comment>
<name>A0ABW0WTN2_STRNO</name>
<feature type="non-terminal residue" evidence="6">
    <location>
        <position position="120"/>
    </location>
</feature>
<evidence type="ECO:0000313" key="6">
    <source>
        <dbReference type="EMBL" id="MFC5661118.1"/>
    </source>
</evidence>
<sequence>MNLLDLVLAVVAVGCAVPGYRRGLVAGCLAPAGFVAGALVGVWLLPWSTGRPAPGPAAVTALAAVTLLVPAVLGHRLAGRSARRLRGRLDRGPLRVADGVGGAAVNAVAVVVAACVAAAR</sequence>
<organism evidence="6 7">
    <name type="scientific">Streptomyces nogalater</name>
    <dbReference type="NCBI Taxonomy" id="38314"/>
    <lineage>
        <taxon>Bacteria</taxon>
        <taxon>Bacillati</taxon>
        <taxon>Actinomycetota</taxon>
        <taxon>Actinomycetes</taxon>
        <taxon>Kitasatosporales</taxon>
        <taxon>Streptomycetaceae</taxon>
        <taxon>Streptomyces</taxon>
    </lineage>
</organism>
<protein>
    <submittedName>
        <fullName evidence="6">CvpA family protein</fullName>
    </submittedName>
</protein>
<feature type="transmembrane region" description="Helical" evidence="5">
    <location>
        <begin position="24"/>
        <end position="45"/>
    </location>
</feature>
<dbReference type="Pfam" id="PF02674">
    <property type="entry name" value="Colicin_V"/>
    <property type="match status" value="1"/>
</dbReference>
<dbReference type="RefSeq" id="WP_382467097.1">
    <property type="nucleotide sequence ID" value="NZ_JBHSOE010000142.1"/>
</dbReference>
<keyword evidence="3 5" id="KW-1133">Transmembrane helix</keyword>
<keyword evidence="2 5" id="KW-0812">Transmembrane</keyword>
<accession>A0ABW0WTN2</accession>
<gene>
    <name evidence="6" type="ORF">ACFP3J_37420</name>
</gene>
<dbReference type="InterPro" id="IPR003825">
    <property type="entry name" value="Colicin-V_CvpA"/>
</dbReference>
<evidence type="ECO:0000313" key="7">
    <source>
        <dbReference type="Proteomes" id="UP001596065"/>
    </source>
</evidence>
<evidence type="ECO:0000256" key="2">
    <source>
        <dbReference type="ARBA" id="ARBA00022692"/>
    </source>
</evidence>
<reference evidence="7" key="1">
    <citation type="journal article" date="2019" name="Int. J. Syst. Evol. Microbiol.">
        <title>The Global Catalogue of Microorganisms (GCM) 10K type strain sequencing project: providing services to taxonomists for standard genome sequencing and annotation.</title>
        <authorList>
            <consortium name="The Broad Institute Genomics Platform"/>
            <consortium name="The Broad Institute Genome Sequencing Center for Infectious Disease"/>
            <person name="Wu L."/>
            <person name="Ma J."/>
        </authorList>
    </citation>
    <scope>NUCLEOTIDE SEQUENCE [LARGE SCALE GENOMIC DNA]</scope>
    <source>
        <strain evidence="7">KCTC 5701</strain>
    </source>
</reference>
<dbReference type="EMBL" id="JBHSOE010000142">
    <property type="protein sequence ID" value="MFC5661118.1"/>
    <property type="molecule type" value="Genomic_DNA"/>
</dbReference>
<dbReference type="Proteomes" id="UP001596065">
    <property type="component" value="Unassembled WGS sequence"/>
</dbReference>
<keyword evidence="4 5" id="KW-0472">Membrane</keyword>
<feature type="transmembrane region" description="Helical" evidence="5">
    <location>
        <begin position="99"/>
        <end position="119"/>
    </location>
</feature>